<proteinExistence type="predicted"/>
<feature type="domain" description="Serine aminopeptidase S33" evidence="1">
    <location>
        <begin position="88"/>
        <end position="183"/>
    </location>
</feature>
<protein>
    <submittedName>
        <fullName evidence="2">Lysophospholipase</fullName>
    </submittedName>
</protein>
<dbReference type="Pfam" id="PF12146">
    <property type="entry name" value="Hydrolase_4"/>
    <property type="match status" value="1"/>
</dbReference>
<dbReference type="RefSeq" id="WP_199305254.1">
    <property type="nucleotide sequence ID" value="NZ_JAMPLM010000009.1"/>
</dbReference>
<dbReference type="InterPro" id="IPR053145">
    <property type="entry name" value="AB_hydrolase_Est10"/>
</dbReference>
<keyword evidence="3" id="KW-1185">Reference proteome</keyword>
<sequence>MSSNSRRSVSLVACLIALPLSLLSMGYTTQASIPVEVHITTLTGTLHGTQITPASNMLEPAVLIIAGSGPTDRNGNNPLAGQNNSLKLLAEGLAAHGIASIRYDKRGIGESAAAGPEEADLRFDTYVEDAALWIQQLQADARFSSITVIGHSEGSLIGMLATQKTGADAFVSIAGIAQTASQVLQDQLRPRLPDALWQQNEQILAALEQGKRVTSVPPELNALYRSSIQPYLISWFRYTPAQAMRRLTVPVLIVQGTTDIQVSVREAQDLKRAKPDAELRIIEGMNHVLKAVALDPEQQNASYSDPTLPVVPELVEGISQFIHSSRIRRESNQSLHRNVSS</sequence>
<dbReference type="PANTHER" id="PTHR43265">
    <property type="entry name" value="ESTERASE ESTD"/>
    <property type="match status" value="1"/>
</dbReference>
<organism evidence="2 3">
    <name type="scientific">Stenomitos frigidus AS-A4</name>
    <dbReference type="NCBI Taxonomy" id="2933935"/>
    <lineage>
        <taxon>Bacteria</taxon>
        <taxon>Bacillati</taxon>
        <taxon>Cyanobacteriota</taxon>
        <taxon>Cyanophyceae</taxon>
        <taxon>Leptolyngbyales</taxon>
        <taxon>Leptolyngbyaceae</taxon>
        <taxon>Stenomitos</taxon>
    </lineage>
</organism>
<comment type="caution">
    <text evidence="2">The sequence shown here is derived from an EMBL/GenBank/DDBJ whole genome shotgun (WGS) entry which is preliminary data.</text>
</comment>
<reference evidence="2 3" key="1">
    <citation type="submission" date="2022-04" db="EMBL/GenBank/DDBJ databases">
        <title>Positive selection, recombination, and allopatry shape intraspecific diversity of widespread and dominant cyanobacteria.</title>
        <authorList>
            <person name="Wei J."/>
            <person name="Shu W."/>
            <person name="Hu C."/>
        </authorList>
    </citation>
    <scope>NUCLEOTIDE SEQUENCE [LARGE SCALE GENOMIC DNA]</scope>
    <source>
        <strain evidence="2 3">AS-A4</strain>
    </source>
</reference>
<evidence type="ECO:0000313" key="2">
    <source>
        <dbReference type="EMBL" id="MEP1059258.1"/>
    </source>
</evidence>
<dbReference type="Proteomes" id="UP001476950">
    <property type="component" value="Unassembled WGS sequence"/>
</dbReference>
<dbReference type="InterPro" id="IPR022742">
    <property type="entry name" value="Hydrolase_4"/>
</dbReference>
<dbReference type="EMBL" id="JAMPLM010000009">
    <property type="protein sequence ID" value="MEP1059258.1"/>
    <property type="molecule type" value="Genomic_DNA"/>
</dbReference>
<accession>A0ABV0KJ26</accession>
<evidence type="ECO:0000313" key="3">
    <source>
        <dbReference type="Proteomes" id="UP001476950"/>
    </source>
</evidence>
<dbReference type="InterPro" id="IPR029058">
    <property type="entry name" value="AB_hydrolase_fold"/>
</dbReference>
<dbReference type="Gene3D" id="3.40.50.1820">
    <property type="entry name" value="alpha/beta hydrolase"/>
    <property type="match status" value="1"/>
</dbReference>
<evidence type="ECO:0000259" key="1">
    <source>
        <dbReference type="Pfam" id="PF12146"/>
    </source>
</evidence>
<name>A0ABV0KJ26_9CYAN</name>
<dbReference type="SUPFAM" id="SSF53474">
    <property type="entry name" value="alpha/beta-Hydrolases"/>
    <property type="match status" value="1"/>
</dbReference>
<gene>
    <name evidence="2" type="ORF">NDI38_12490</name>
</gene>
<dbReference type="PANTHER" id="PTHR43265:SF1">
    <property type="entry name" value="ESTERASE ESTD"/>
    <property type="match status" value="1"/>
</dbReference>